<dbReference type="EMBL" id="FCOK02000017">
    <property type="protein sequence ID" value="SAL33219.1"/>
    <property type="molecule type" value="Genomic_DNA"/>
</dbReference>
<dbReference type="Proteomes" id="UP000054683">
    <property type="component" value="Unassembled WGS sequence"/>
</dbReference>
<dbReference type="PANTHER" id="PTHR22893:SF91">
    <property type="entry name" value="NADPH DEHYDROGENASE 2-RELATED"/>
    <property type="match status" value="1"/>
</dbReference>
<evidence type="ECO:0000259" key="4">
    <source>
        <dbReference type="Pfam" id="PF00724"/>
    </source>
</evidence>
<dbReference type="CDD" id="cd02933">
    <property type="entry name" value="OYE_like_FMN"/>
    <property type="match status" value="1"/>
</dbReference>
<evidence type="ECO:0000256" key="1">
    <source>
        <dbReference type="ARBA" id="ARBA00001917"/>
    </source>
</evidence>
<dbReference type="Gene3D" id="3.20.20.70">
    <property type="entry name" value="Aldolase class I"/>
    <property type="match status" value="1"/>
</dbReference>
<accession>A0A158GNN2</accession>
<comment type="similarity">
    <text evidence="2">Belongs to the NADH:flavin oxidoreductase/NADH oxidase family.</text>
</comment>
<dbReference type="GO" id="GO:0005829">
    <property type="term" value="C:cytosol"/>
    <property type="evidence" value="ECO:0007669"/>
    <property type="project" value="UniProtKB-ARBA"/>
</dbReference>
<dbReference type="Pfam" id="PF00724">
    <property type="entry name" value="Oxidored_FMN"/>
    <property type="match status" value="1"/>
</dbReference>
<evidence type="ECO:0000313" key="5">
    <source>
        <dbReference type="EMBL" id="SAL33219.1"/>
    </source>
</evidence>
<name>A0A158GNN2_9BURK</name>
<reference evidence="5 6" key="1">
    <citation type="submission" date="2016-01" db="EMBL/GenBank/DDBJ databases">
        <authorList>
            <person name="Oliw E.H."/>
        </authorList>
    </citation>
    <scope>NUCLEOTIDE SEQUENCE [LARGE SCALE GENOMIC DNA]</scope>
    <source>
        <strain evidence="5">LMG 27134</strain>
    </source>
</reference>
<gene>
    <name evidence="5" type="ORF">AWB69_02946</name>
</gene>
<keyword evidence="3" id="KW-0560">Oxidoreductase</keyword>
<feature type="domain" description="NADH:flavin oxidoreductase/NADH oxidase N-terminal" evidence="4">
    <location>
        <begin position="3"/>
        <end position="340"/>
    </location>
</feature>
<dbReference type="FunFam" id="3.20.20.70:FF:000059">
    <property type="entry name" value="N-ethylmaleimide reductase, FMN-linked"/>
    <property type="match status" value="1"/>
</dbReference>
<evidence type="ECO:0000313" key="6">
    <source>
        <dbReference type="Proteomes" id="UP000054683"/>
    </source>
</evidence>
<dbReference type="InterPro" id="IPR045247">
    <property type="entry name" value="Oye-like"/>
</dbReference>
<dbReference type="SUPFAM" id="SSF51395">
    <property type="entry name" value="FMN-linked oxidoreductases"/>
    <property type="match status" value="1"/>
</dbReference>
<dbReference type="InterPro" id="IPR013785">
    <property type="entry name" value="Aldolase_TIM"/>
</dbReference>
<dbReference type="AlphaFoldDB" id="A0A158GNN2"/>
<protein>
    <submittedName>
        <fullName evidence="5">NADH-flavin oxidoreductase/NADH oxidase</fullName>
    </submittedName>
</protein>
<dbReference type="GO" id="GO:0010181">
    <property type="term" value="F:FMN binding"/>
    <property type="evidence" value="ECO:0007669"/>
    <property type="project" value="InterPro"/>
</dbReference>
<proteinExistence type="inferred from homology"/>
<evidence type="ECO:0000256" key="2">
    <source>
        <dbReference type="ARBA" id="ARBA00005979"/>
    </source>
</evidence>
<dbReference type="PANTHER" id="PTHR22893">
    <property type="entry name" value="NADH OXIDOREDUCTASE-RELATED"/>
    <property type="match status" value="1"/>
</dbReference>
<sequence length="367" mass="39901">MSKLFSAVKVGPYTLSHRVAMAPLTRMRSEPGDVPGDLMVEYYTQRATEGGLIVTEATPVSVQGYGYAMAPGIYSDDQIAGWRRITDAVHAKGARIFLQLWHVGRQSHPDLQPGGSAPVAPSALKAEGHAYSVNGEVEFTMPRALELHEIPAIVEDFRRGAERALRAGFDGVELHGANGYLPDQFLQDGSNARTDEYGGPIENRARFLLEVADALISVWGADRVGVRIAPSGTYGSMHDSDPETTFGYVTEQLDKRGIGYLHVVEPRIKGTETIGEVHDPVAARHLRPKFTGTLIAAGGFTKETAGAIIEAGHADIVAFGRHFIANPDLPERLRLNLPLNRYDRSTFYGGDASGYTDYPFHAETRAA</sequence>
<dbReference type="NCBIfam" id="NF007899">
    <property type="entry name" value="PRK10605.1"/>
    <property type="match status" value="1"/>
</dbReference>
<dbReference type="RefSeq" id="WP_062085701.1">
    <property type="nucleotide sequence ID" value="NZ_FCOK02000017.1"/>
</dbReference>
<organism evidence="5 6">
    <name type="scientific">Caballeronia udeis</name>
    <dbReference type="NCBI Taxonomy" id="1232866"/>
    <lineage>
        <taxon>Bacteria</taxon>
        <taxon>Pseudomonadati</taxon>
        <taxon>Pseudomonadota</taxon>
        <taxon>Betaproteobacteria</taxon>
        <taxon>Burkholderiales</taxon>
        <taxon>Burkholderiaceae</taxon>
        <taxon>Caballeronia</taxon>
    </lineage>
</organism>
<dbReference type="OrthoDB" id="8985337at2"/>
<evidence type="ECO:0000256" key="3">
    <source>
        <dbReference type="ARBA" id="ARBA00023002"/>
    </source>
</evidence>
<dbReference type="GO" id="GO:0016628">
    <property type="term" value="F:oxidoreductase activity, acting on the CH-CH group of donors, NAD or NADP as acceptor"/>
    <property type="evidence" value="ECO:0007669"/>
    <property type="project" value="UniProtKB-ARBA"/>
</dbReference>
<comment type="cofactor">
    <cofactor evidence="1">
        <name>FMN</name>
        <dbReference type="ChEBI" id="CHEBI:58210"/>
    </cofactor>
</comment>
<dbReference type="InterPro" id="IPR001155">
    <property type="entry name" value="OxRdtase_FMN_N"/>
</dbReference>